<feature type="transmembrane region" description="Helical" evidence="2">
    <location>
        <begin position="103"/>
        <end position="126"/>
    </location>
</feature>
<dbReference type="InterPro" id="IPR001995">
    <property type="entry name" value="Peptidase_A2_cat"/>
</dbReference>
<keyword evidence="2" id="KW-0472">Membrane</keyword>
<accession>A0A1F5E3Z4</accession>
<dbReference type="Proteomes" id="UP000177006">
    <property type="component" value="Unassembled WGS sequence"/>
</dbReference>
<keyword evidence="2" id="KW-1133">Transmembrane helix</keyword>
<dbReference type="STRING" id="1797457.A2160_00040"/>
<proteinExistence type="predicted"/>
<evidence type="ECO:0000313" key="5">
    <source>
        <dbReference type="Proteomes" id="UP000177006"/>
    </source>
</evidence>
<dbReference type="GO" id="GO:0006508">
    <property type="term" value="P:proteolysis"/>
    <property type="evidence" value="ECO:0007669"/>
    <property type="project" value="InterPro"/>
</dbReference>
<name>A0A1F5E3Z4_9BACT</name>
<sequence>MDNQINPPTLGLRRTSLPASNPVNVNPVVLVAQPNNMAQPVGGVTQPVAVPTSVPAPVFNPAPVVSPPNQFPEGMSQLPVSTDQVKITTTSGSGRKLSGLFKLALLILLPIGLAVGGALTISRYFAESSYQQARGVLLAIPMKETNWQDLGMVFEPLVTIAVKTTTGLQNNQFLLDSGAVVSSLPRDWAEKTGQDLAFLPRSNFRGFGGATSFAYQGEMNVMLGEREINLPVVFTEASGTKSLLGRKGFFENYSIYFNHKEKQIEIRE</sequence>
<evidence type="ECO:0000313" key="4">
    <source>
        <dbReference type="EMBL" id="OGD62127.1"/>
    </source>
</evidence>
<protein>
    <recommendedName>
        <fullName evidence="3">Peptidase A2 domain-containing protein</fullName>
    </recommendedName>
</protein>
<keyword evidence="1" id="KW-0378">Hydrolase</keyword>
<dbReference type="InterPro" id="IPR021109">
    <property type="entry name" value="Peptidase_aspartic_dom_sf"/>
</dbReference>
<evidence type="ECO:0000259" key="3">
    <source>
        <dbReference type="PROSITE" id="PS50175"/>
    </source>
</evidence>
<keyword evidence="2" id="KW-0812">Transmembrane</keyword>
<evidence type="ECO:0000256" key="2">
    <source>
        <dbReference type="SAM" id="Phobius"/>
    </source>
</evidence>
<feature type="domain" description="Peptidase A2" evidence="3">
    <location>
        <begin position="171"/>
        <end position="248"/>
    </location>
</feature>
<organism evidence="4 5">
    <name type="scientific">Candidatus Beckwithbacteria bacterium RBG_13_42_9</name>
    <dbReference type="NCBI Taxonomy" id="1797457"/>
    <lineage>
        <taxon>Bacteria</taxon>
        <taxon>Candidatus Beckwithiibacteriota</taxon>
    </lineage>
</organism>
<reference evidence="4 5" key="1">
    <citation type="journal article" date="2016" name="Nat. Commun.">
        <title>Thousands of microbial genomes shed light on interconnected biogeochemical processes in an aquifer system.</title>
        <authorList>
            <person name="Anantharaman K."/>
            <person name="Brown C.T."/>
            <person name="Hug L.A."/>
            <person name="Sharon I."/>
            <person name="Castelle C.J."/>
            <person name="Probst A.J."/>
            <person name="Thomas B.C."/>
            <person name="Singh A."/>
            <person name="Wilkins M.J."/>
            <person name="Karaoz U."/>
            <person name="Brodie E.L."/>
            <person name="Williams K.H."/>
            <person name="Hubbard S.S."/>
            <person name="Banfield J.F."/>
        </authorList>
    </citation>
    <scope>NUCLEOTIDE SEQUENCE [LARGE SCALE GENOMIC DNA]</scope>
</reference>
<dbReference type="GO" id="GO:0004190">
    <property type="term" value="F:aspartic-type endopeptidase activity"/>
    <property type="evidence" value="ECO:0007669"/>
    <property type="project" value="InterPro"/>
</dbReference>
<comment type="caution">
    <text evidence="4">The sequence shown here is derived from an EMBL/GenBank/DDBJ whole genome shotgun (WGS) entry which is preliminary data.</text>
</comment>
<evidence type="ECO:0000256" key="1">
    <source>
        <dbReference type="ARBA" id="ARBA00022801"/>
    </source>
</evidence>
<dbReference type="AlphaFoldDB" id="A0A1F5E3Z4"/>
<dbReference type="SUPFAM" id="SSF50630">
    <property type="entry name" value="Acid proteases"/>
    <property type="match status" value="1"/>
</dbReference>
<dbReference type="PROSITE" id="PS50175">
    <property type="entry name" value="ASP_PROT_RETROV"/>
    <property type="match status" value="1"/>
</dbReference>
<dbReference type="EMBL" id="MEZK01000025">
    <property type="protein sequence ID" value="OGD62127.1"/>
    <property type="molecule type" value="Genomic_DNA"/>
</dbReference>
<dbReference type="Gene3D" id="2.40.70.10">
    <property type="entry name" value="Acid Proteases"/>
    <property type="match status" value="1"/>
</dbReference>
<gene>
    <name evidence="4" type="ORF">A2160_00040</name>
</gene>